<organism evidence="2">
    <name type="scientific">Gongylonema pulchrum</name>
    <dbReference type="NCBI Taxonomy" id="637853"/>
    <lineage>
        <taxon>Eukaryota</taxon>
        <taxon>Metazoa</taxon>
        <taxon>Ecdysozoa</taxon>
        <taxon>Nematoda</taxon>
        <taxon>Chromadorea</taxon>
        <taxon>Rhabditida</taxon>
        <taxon>Spirurina</taxon>
        <taxon>Spiruromorpha</taxon>
        <taxon>Spiruroidea</taxon>
        <taxon>Gongylonematidae</taxon>
        <taxon>Gongylonema</taxon>
    </lineage>
</organism>
<evidence type="ECO:0000259" key="1">
    <source>
        <dbReference type="Pfam" id="PF19432"/>
    </source>
</evidence>
<dbReference type="InterPro" id="IPR045802">
    <property type="entry name" value="GRV2/DNAJC13_N"/>
</dbReference>
<reference evidence="2" key="1">
    <citation type="submission" date="2016-06" db="UniProtKB">
        <authorList>
            <consortium name="WormBaseParasite"/>
        </authorList>
    </citation>
    <scope>IDENTIFICATION</scope>
</reference>
<evidence type="ECO:0000313" key="2">
    <source>
        <dbReference type="WBParaSite" id="GPUH_0001228701-mRNA-1"/>
    </source>
</evidence>
<dbReference type="WBParaSite" id="GPUH_0001228701-mRNA-1">
    <property type="protein sequence ID" value="GPUH_0001228701-mRNA-1"/>
    <property type="gene ID" value="GPUH_0001228701"/>
</dbReference>
<accession>A0A183DU82</accession>
<dbReference type="AlphaFoldDB" id="A0A183DU82"/>
<dbReference type="Pfam" id="PF19432">
    <property type="entry name" value="RME-8_N"/>
    <property type="match status" value="1"/>
</dbReference>
<protein>
    <submittedName>
        <fullName evidence="2">RME-8_N domain-containing protein</fullName>
    </submittedName>
</protein>
<feature type="domain" description="DnaJ homologue subfamily C GRV2/DNAJC13 N-terminal" evidence="1">
    <location>
        <begin position="1"/>
        <end position="65"/>
    </location>
</feature>
<sequence length="82" mass="9437">LGDLVIRMLNISDECIDYATVEMLCSLMQPLHRNSELKLEQLNKQSLLATPQFVEHLLDLIVKHVVLIVFINGQDTILLLYF</sequence>
<name>A0A183DU82_9BILA</name>
<proteinExistence type="predicted"/>